<name>A0A8H7QSB7_9FUNG</name>
<dbReference type="InterPro" id="IPR053138">
    <property type="entry name" value="N-alpha-Ac-DABA_deacetylase"/>
</dbReference>
<dbReference type="OrthoDB" id="5588846at2759"/>
<feature type="domain" description="Succinylglutamate desuccinylase/Aspartoacylase catalytic" evidence="6">
    <location>
        <begin position="425"/>
        <end position="602"/>
    </location>
</feature>
<dbReference type="PANTHER" id="PTHR37326:SF1">
    <property type="entry name" value="BLL3975 PROTEIN"/>
    <property type="match status" value="1"/>
</dbReference>
<gene>
    <name evidence="7" type="ORF">INT46_004125</name>
</gene>
<keyword evidence="3" id="KW-0378">Hydrolase</keyword>
<comment type="caution">
    <text evidence="7">The sequence shown here is derived from an EMBL/GenBank/DDBJ whole genome shotgun (WGS) entry which is preliminary data.</text>
</comment>
<dbReference type="SUPFAM" id="SSF53187">
    <property type="entry name" value="Zn-dependent exopeptidases"/>
    <property type="match status" value="1"/>
</dbReference>
<feature type="compositionally biased region" description="Basic and acidic residues" evidence="5">
    <location>
        <begin position="1"/>
        <end position="14"/>
    </location>
</feature>
<dbReference type="Gene3D" id="2.60.120.10">
    <property type="entry name" value="Jelly Rolls"/>
    <property type="match status" value="1"/>
</dbReference>
<keyword evidence="4" id="KW-0862">Zinc</keyword>
<evidence type="ECO:0000313" key="8">
    <source>
        <dbReference type="Proteomes" id="UP000650833"/>
    </source>
</evidence>
<evidence type="ECO:0000256" key="4">
    <source>
        <dbReference type="ARBA" id="ARBA00022833"/>
    </source>
</evidence>
<dbReference type="Pfam" id="PF05962">
    <property type="entry name" value="HutD"/>
    <property type="match status" value="1"/>
</dbReference>
<dbReference type="PANTHER" id="PTHR37326">
    <property type="entry name" value="BLL3975 PROTEIN"/>
    <property type="match status" value="1"/>
</dbReference>
<dbReference type="InterPro" id="IPR010282">
    <property type="entry name" value="Uncharacterised_HutD/Ves"/>
</dbReference>
<dbReference type="Proteomes" id="UP000650833">
    <property type="component" value="Unassembled WGS sequence"/>
</dbReference>
<dbReference type="GO" id="GO:0046872">
    <property type="term" value="F:metal ion binding"/>
    <property type="evidence" value="ECO:0007669"/>
    <property type="project" value="UniProtKB-KW"/>
</dbReference>
<evidence type="ECO:0000256" key="1">
    <source>
        <dbReference type="ARBA" id="ARBA00001947"/>
    </source>
</evidence>
<reference evidence="7" key="1">
    <citation type="submission" date="2020-12" db="EMBL/GenBank/DDBJ databases">
        <title>Metabolic potential, ecology and presence of endohyphal bacteria is reflected in genomic diversity of Mucoromycotina.</title>
        <authorList>
            <person name="Muszewska A."/>
            <person name="Okrasinska A."/>
            <person name="Steczkiewicz K."/>
            <person name="Drgas O."/>
            <person name="Orlowska M."/>
            <person name="Perlinska-Lenart U."/>
            <person name="Aleksandrzak-Piekarczyk T."/>
            <person name="Szatraj K."/>
            <person name="Zielenkiewicz U."/>
            <person name="Pilsyk S."/>
            <person name="Malc E."/>
            <person name="Mieczkowski P."/>
            <person name="Kruszewska J.S."/>
            <person name="Biernat P."/>
            <person name="Pawlowska J."/>
        </authorList>
    </citation>
    <scope>NUCLEOTIDE SEQUENCE</scope>
    <source>
        <strain evidence="7">CBS 226.32</strain>
    </source>
</reference>
<organism evidence="7 8">
    <name type="scientific">Mucor plumbeus</name>
    <dbReference type="NCBI Taxonomy" id="97098"/>
    <lineage>
        <taxon>Eukaryota</taxon>
        <taxon>Fungi</taxon>
        <taxon>Fungi incertae sedis</taxon>
        <taxon>Mucoromycota</taxon>
        <taxon>Mucoromycotina</taxon>
        <taxon>Mucoromycetes</taxon>
        <taxon>Mucorales</taxon>
        <taxon>Mucorineae</taxon>
        <taxon>Mucoraceae</taxon>
        <taxon>Mucor</taxon>
    </lineage>
</organism>
<protein>
    <recommendedName>
        <fullName evidence="6">Succinylglutamate desuccinylase/Aspartoacylase catalytic domain-containing protein</fullName>
    </recommendedName>
</protein>
<dbReference type="InterPro" id="IPR011051">
    <property type="entry name" value="RmlC_Cupin_sf"/>
</dbReference>
<evidence type="ECO:0000313" key="7">
    <source>
        <dbReference type="EMBL" id="KAG2197852.1"/>
    </source>
</evidence>
<evidence type="ECO:0000256" key="3">
    <source>
        <dbReference type="ARBA" id="ARBA00022801"/>
    </source>
</evidence>
<dbReference type="CDD" id="cd06251">
    <property type="entry name" value="M14_ASTE_ASPA-like"/>
    <property type="match status" value="1"/>
</dbReference>
<dbReference type="Pfam" id="PF24827">
    <property type="entry name" value="AstE_AspA_cat"/>
    <property type="match status" value="1"/>
</dbReference>
<sequence length="723" mass="81131">MASKLKEQKSDKEGPLLQSESPDPTLIQAIVLKPETDYHSQQWKNGLGTTDEISIYPPDKNFIKEEFFWRFSTSTMNANCSFSLFPGYDCTTVILPTDEDKKSKAYFSLSHQGGESFTKIQPLFPYTWQGEWPTTCKLTNSPVSCLQFMLRREVGKSQVRIEKIGSFETDLQGDVDSGKNMLFGAFTLVYVVEGFVSAILDENHPQSQKFDLKAGETLFVERDEDASPTSILLNATNEIGQYGFSGIEATVVVIQIEEGKTFGGILKNQQQFVSQPEESPPQRFNNHYGIVPSQRRPSIRRPSLLVPMEQEGDNIKAPTAQSPTQEIENKLNAMNLPDEPKRMKLERRDSLINMETFDPNAIYEPPAFALIHKDTDMPPPVIRDKLEVDEFPLNTISTAWIKIMTQGLSEWVKLPIIVCRGTEDGPVVGITAAVHGNELNGVPCIHRVISQIDVSKLKGTVVAVPCVNVWGFLKFQREFADGRDLNRQFPGKEDGFSSQVFCHHLMNKIISQFNYMVDLHTASFGRVNSYYVRADMNDSLGAKMAKLQQPQILLHNSGQDGTLRSAAAARGIKAITVEIGNPQTFQDRYIQWSFMGVMRILDYFDMYDLKNINMTEIKELVNEENLNGPPHTVLCSRGFWLYTKTGGLLEVYPGVNKLVKKGEIIARIKNMFGNVIDEYFSPCTGVVIGRSSNPVAMAGDRIVHMGVIKRTGEVLAKAAKENY</sequence>
<evidence type="ECO:0000256" key="2">
    <source>
        <dbReference type="ARBA" id="ARBA00022723"/>
    </source>
</evidence>
<keyword evidence="2" id="KW-0479">Metal-binding</keyword>
<dbReference type="SUPFAM" id="SSF51182">
    <property type="entry name" value="RmlC-like cupins"/>
    <property type="match status" value="1"/>
</dbReference>
<evidence type="ECO:0000259" key="6">
    <source>
        <dbReference type="Pfam" id="PF24827"/>
    </source>
</evidence>
<dbReference type="Gene3D" id="3.40.630.10">
    <property type="entry name" value="Zn peptidases"/>
    <property type="match status" value="1"/>
</dbReference>
<dbReference type="EMBL" id="JAEPRC010000413">
    <property type="protein sequence ID" value="KAG2197852.1"/>
    <property type="molecule type" value="Genomic_DNA"/>
</dbReference>
<dbReference type="InterPro" id="IPR014710">
    <property type="entry name" value="RmlC-like_jellyroll"/>
</dbReference>
<accession>A0A8H7QSB7</accession>
<keyword evidence="8" id="KW-1185">Reference proteome</keyword>
<evidence type="ECO:0000256" key="5">
    <source>
        <dbReference type="SAM" id="MobiDB-lite"/>
    </source>
</evidence>
<dbReference type="AlphaFoldDB" id="A0A8H7QSB7"/>
<proteinExistence type="predicted"/>
<dbReference type="GO" id="GO:0016788">
    <property type="term" value="F:hydrolase activity, acting on ester bonds"/>
    <property type="evidence" value="ECO:0007669"/>
    <property type="project" value="InterPro"/>
</dbReference>
<feature type="region of interest" description="Disordered" evidence="5">
    <location>
        <begin position="1"/>
        <end position="21"/>
    </location>
</feature>
<dbReference type="InterPro" id="IPR055438">
    <property type="entry name" value="AstE_AspA_cat"/>
</dbReference>
<comment type="cofactor">
    <cofactor evidence="1">
        <name>Zn(2+)</name>
        <dbReference type="ChEBI" id="CHEBI:29105"/>
    </cofactor>
</comment>